<comment type="caution">
    <text evidence="2">The sequence shown here is derived from an EMBL/GenBank/DDBJ whole genome shotgun (WGS) entry which is preliminary data.</text>
</comment>
<proteinExistence type="predicted"/>
<feature type="region of interest" description="Disordered" evidence="1">
    <location>
        <begin position="1"/>
        <end position="101"/>
    </location>
</feature>
<dbReference type="RefSeq" id="XP_070920562.1">
    <property type="nucleotide sequence ID" value="XM_071064461.1"/>
</dbReference>
<keyword evidence="3" id="KW-1185">Reference proteome</keyword>
<evidence type="ECO:0000256" key="1">
    <source>
        <dbReference type="SAM" id="MobiDB-lite"/>
    </source>
</evidence>
<dbReference type="Proteomes" id="UP001628179">
    <property type="component" value="Unassembled WGS sequence"/>
</dbReference>
<accession>A0ABQ0GM53</accession>
<feature type="compositionally biased region" description="Polar residues" evidence="1">
    <location>
        <begin position="13"/>
        <end position="26"/>
    </location>
</feature>
<evidence type="ECO:0000313" key="2">
    <source>
        <dbReference type="EMBL" id="GAB1318832.1"/>
    </source>
</evidence>
<name>A0ABQ0GM53_9PEZI</name>
<gene>
    <name evidence="2" type="ORF">MFIFM68171_09042</name>
</gene>
<evidence type="ECO:0000313" key="3">
    <source>
        <dbReference type="Proteomes" id="UP001628179"/>
    </source>
</evidence>
<protein>
    <submittedName>
        <fullName evidence="2">Uncharacterized protein</fullName>
    </submittedName>
</protein>
<reference evidence="2 3" key="1">
    <citation type="submission" date="2024-09" db="EMBL/GenBank/DDBJ databases">
        <title>Itraconazole resistance in Madurella fahalii resulting from another homologue of gene encoding cytochrome P450 14-alpha sterol demethylase (CYP51).</title>
        <authorList>
            <person name="Yoshioka I."/>
            <person name="Fahal A.H."/>
            <person name="Kaneko S."/>
            <person name="Yaguchi T."/>
        </authorList>
    </citation>
    <scope>NUCLEOTIDE SEQUENCE [LARGE SCALE GENOMIC DNA]</scope>
    <source>
        <strain evidence="2 3">IFM 68171</strain>
    </source>
</reference>
<dbReference type="GeneID" id="98179784"/>
<feature type="compositionally biased region" description="Basic residues" evidence="1">
    <location>
        <begin position="1"/>
        <end position="12"/>
    </location>
</feature>
<sequence length="240" mass="26609">MLRRPSLPRKCKTTGSSAQRAATTPGNHGGRAPLPRESKATRSSGLSVARAPMSHGRHTRSARRGALPPGKKAQRPAAMAEQPPFSQPTTPNTASKAAGDAEEAGSETYTFYYFKPYVRTPHEQFCYLTAFYDTDFLELALGSWEEMHDWIVSAARTCFAGPVDWETLDAGTQGMLLTWTPKARAYMGTVSGARVMIEAWIWRVLVEHVFKGSGEQQHWKAYSEVLRTMECQFPRNPLAA</sequence>
<organism evidence="2 3">
    <name type="scientific">Madurella fahalii</name>
    <dbReference type="NCBI Taxonomy" id="1157608"/>
    <lineage>
        <taxon>Eukaryota</taxon>
        <taxon>Fungi</taxon>
        <taxon>Dikarya</taxon>
        <taxon>Ascomycota</taxon>
        <taxon>Pezizomycotina</taxon>
        <taxon>Sordariomycetes</taxon>
        <taxon>Sordariomycetidae</taxon>
        <taxon>Sordariales</taxon>
        <taxon>Sordariales incertae sedis</taxon>
        <taxon>Madurella</taxon>
    </lineage>
</organism>
<dbReference type="EMBL" id="BAAFSV010000005">
    <property type="protein sequence ID" value="GAB1318832.1"/>
    <property type="molecule type" value="Genomic_DNA"/>
</dbReference>